<dbReference type="Proteomes" id="UP001415857">
    <property type="component" value="Unassembled WGS sequence"/>
</dbReference>
<organism evidence="1 2">
    <name type="scientific">Liquidambar formosana</name>
    <name type="common">Formosan gum</name>
    <dbReference type="NCBI Taxonomy" id="63359"/>
    <lineage>
        <taxon>Eukaryota</taxon>
        <taxon>Viridiplantae</taxon>
        <taxon>Streptophyta</taxon>
        <taxon>Embryophyta</taxon>
        <taxon>Tracheophyta</taxon>
        <taxon>Spermatophyta</taxon>
        <taxon>Magnoliopsida</taxon>
        <taxon>eudicotyledons</taxon>
        <taxon>Gunneridae</taxon>
        <taxon>Pentapetalae</taxon>
        <taxon>Saxifragales</taxon>
        <taxon>Altingiaceae</taxon>
        <taxon>Liquidambar</taxon>
    </lineage>
</organism>
<evidence type="ECO:0000313" key="2">
    <source>
        <dbReference type="Proteomes" id="UP001415857"/>
    </source>
</evidence>
<evidence type="ECO:0000313" key="1">
    <source>
        <dbReference type="EMBL" id="KAK9279541.1"/>
    </source>
</evidence>
<gene>
    <name evidence="1" type="ORF">L1049_013220</name>
</gene>
<comment type="caution">
    <text evidence="1">The sequence shown here is derived from an EMBL/GenBank/DDBJ whole genome shotgun (WGS) entry which is preliminary data.</text>
</comment>
<name>A0AAP0RPC0_LIQFO</name>
<sequence>MFSPLSLLFLDSETASGITLTCENVKGVALDSRKSSTRLLSLSLYVCSAKTREFTDKQKREWTKVKVAATDWGTLLELAGTDKRSRRSSLTRVNLTGSLTPMRAPITIVKCS</sequence>
<keyword evidence="2" id="KW-1185">Reference proteome</keyword>
<dbReference type="EMBL" id="JBBPBK010000008">
    <property type="protein sequence ID" value="KAK9279541.1"/>
    <property type="molecule type" value="Genomic_DNA"/>
</dbReference>
<accession>A0AAP0RPC0</accession>
<proteinExistence type="predicted"/>
<dbReference type="AlphaFoldDB" id="A0AAP0RPC0"/>
<reference evidence="1 2" key="1">
    <citation type="journal article" date="2024" name="Plant J.">
        <title>Genome sequences and population genomics reveal climatic adaptation and genomic divergence between two closely related sweetgum species.</title>
        <authorList>
            <person name="Xu W.Q."/>
            <person name="Ren C.Q."/>
            <person name="Zhang X.Y."/>
            <person name="Comes H.P."/>
            <person name="Liu X.H."/>
            <person name="Li Y.G."/>
            <person name="Kettle C.J."/>
            <person name="Jalonen R."/>
            <person name="Gaisberger H."/>
            <person name="Ma Y.Z."/>
            <person name="Qiu Y.X."/>
        </authorList>
    </citation>
    <scope>NUCLEOTIDE SEQUENCE [LARGE SCALE GENOMIC DNA]</scope>
    <source>
        <strain evidence="1">Hangzhou</strain>
    </source>
</reference>
<protein>
    <submittedName>
        <fullName evidence="1">Uncharacterized protein</fullName>
    </submittedName>
</protein>